<dbReference type="Pfam" id="PF00196">
    <property type="entry name" value="GerE"/>
    <property type="match status" value="1"/>
</dbReference>
<evidence type="ECO:0000256" key="2">
    <source>
        <dbReference type="ARBA" id="ARBA00023125"/>
    </source>
</evidence>
<evidence type="ECO:0000313" key="7">
    <source>
        <dbReference type="Proteomes" id="UP000831684"/>
    </source>
</evidence>
<dbReference type="PANTHER" id="PTHR44688:SF16">
    <property type="entry name" value="DNA-BINDING TRANSCRIPTIONAL ACTIVATOR DEVR_DOSR"/>
    <property type="match status" value="1"/>
</dbReference>
<dbReference type="CDD" id="cd06170">
    <property type="entry name" value="LuxR_C_like"/>
    <property type="match status" value="1"/>
</dbReference>
<dbReference type="SUPFAM" id="SSF46894">
    <property type="entry name" value="C-terminal effector domain of the bipartite response regulators"/>
    <property type="match status" value="1"/>
</dbReference>
<name>A0A9E7A5G3_9HYPH</name>
<evidence type="ECO:0000256" key="1">
    <source>
        <dbReference type="ARBA" id="ARBA00023015"/>
    </source>
</evidence>
<protein>
    <submittedName>
        <fullName evidence="6">Helix-turn-helix transcriptional regulator</fullName>
    </submittedName>
</protein>
<dbReference type="Gene3D" id="1.10.10.10">
    <property type="entry name" value="Winged helix-like DNA-binding domain superfamily/Winged helix DNA-binding domain"/>
    <property type="match status" value="1"/>
</dbReference>
<dbReference type="AlphaFoldDB" id="A0A9E7A5G3"/>
<evidence type="ECO:0000256" key="4">
    <source>
        <dbReference type="SAM" id="MobiDB-lite"/>
    </source>
</evidence>
<evidence type="ECO:0000259" key="5">
    <source>
        <dbReference type="PROSITE" id="PS50043"/>
    </source>
</evidence>
<dbReference type="InterPro" id="IPR036388">
    <property type="entry name" value="WH-like_DNA-bd_sf"/>
</dbReference>
<dbReference type="SMART" id="SM00421">
    <property type="entry name" value="HTH_LUXR"/>
    <property type="match status" value="1"/>
</dbReference>
<evidence type="ECO:0000313" key="6">
    <source>
        <dbReference type="EMBL" id="UOK69903.1"/>
    </source>
</evidence>
<organism evidence="6 7">
    <name type="scientific">Ancylobacter polymorphus</name>
    <dbReference type="NCBI Taxonomy" id="223390"/>
    <lineage>
        <taxon>Bacteria</taxon>
        <taxon>Pseudomonadati</taxon>
        <taxon>Pseudomonadota</taxon>
        <taxon>Alphaproteobacteria</taxon>
        <taxon>Hyphomicrobiales</taxon>
        <taxon>Xanthobacteraceae</taxon>
        <taxon>Ancylobacter</taxon>
    </lineage>
</organism>
<dbReference type="EMBL" id="CP083239">
    <property type="protein sequence ID" value="UOK69903.1"/>
    <property type="molecule type" value="Genomic_DNA"/>
</dbReference>
<keyword evidence="2" id="KW-0238">DNA-binding</keyword>
<feature type="domain" description="HTH luxR-type" evidence="5">
    <location>
        <begin position="230"/>
        <end position="295"/>
    </location>
</feature>
<dbReference type="InterPro" id="IPR000792">
    <property type="entry name" value="Tscrpt_reg_LuxR_C"/>
</dbReference>
<dbReference type="Proteomes" id="UP000831684">
    <property type="component" value="Chromosome"/>
</dbReference>
<gene>
    <name evidence="6" type="ORF">K9D25_14310</name>
</gene>
<dbReference type="PANTHER" id="PTHR44688">
    <property type="entry name" value="DNA-BINDING TRANSCRIPTIONAL ACTIVATOR DEVR_DOSR"/>
    <property type="match status" value="1"/>
</dbReference>
<dbReference type="GO" id="GO:0003677">
    <property type="term" value="F:DNA binding"/>
    <property type="evidence" value="ECO:0007669"/>
    <property type="project" value="UniProtKB-KW"/>
</dbReference>
<dbReference type="KEGG" id="apol:K9D25_14310"/>
<feature type="region of interest" description="Disordered" evidence="4">
    <location>
        <begin position="1"/>
        <end position="25"/>
    </location>
</feature>
<dbReference type="PRINTS" id="PR00038">
    <property type="entry name" value="HTHLUXR"/>
</dbReference>
<dbReference type="InterPro" id="IPR016032">
    <property type="entry name" value="Sig_transdc_resp-reg_C-effctor"/>
</dbReference>
<dbReference type="RefSeq" id="WP_244376226.1">
    <property type="nucleotide sequence ID" value="NZ_CP083239.1"/>
</dbReference>
<dbReference type="PROSITE" id="PS50043">
    <property type="entry name" value="HTH_LUXR_2"/>
    <property type="match status" value="1"/>
</dbReference>
<proteinExistence type="predicted"/>
<sequence>MVSTGKVAVTPAATGGGDGRQEESERALAARLLAEAIAAAHERSANVRTGPGDDPFGHALIAWLRAHVPFDHCVAFGYRGTARPPLLFETFNRQESHVYVTLYQVGPYLLDPFYHAAIERIEGFRRMRELAPDRFYASEYYRSYYSQTVLAEEVGFFVPLANGASVVVSLMRKAASGVFGAAQVRLLRELAPVVLSLCRLRWGAELIGEEAGGRGGRGEGRAPRELDRGKIWQDLSLTEREGEVVDLILQGHSADSIARLLSISAGTAKVHRRNIYRKLNINSQAGLFAHFVAIMRRKP</sequence>
<reference evidence="6" key="1">
    <citation type="submission" date="2021-09" db="EMBL/GenBank/DDBJ databases">
        <title>Network and meta-omics reveal the key degrader and cooperation patterns in an efficient 1,4-dioxane-degrading microbial community.</title>
        <authorList>
            <person name="Dai C."/>
        </authorList>
    </citation>
    <scope>NUCLEOTIDE SEQUENCE</scope>
    <source>
        <strain evidence="6">ZM13</strain>
    </source>
</reference>
<keyword evidence="3" id="KW-0804">Transcription</keyword>
<dbReference type="GO" id="GO:0006355">
    <property type="term" value="P:regulation of DNA-templated transcription"/>
    <property type="evidence" value="ECO:0007669"/>
    <property type="project" value="InterPro"/>
</dbReference>
<keyword evidence="1" id="KW-0805">Transcription regulation</keyword>
<evidence type="ECO:0000256" key="3">
    <source>
        <dbReference type="ARBA" id="ARBA00023163"/>
    </source>
</evidence>
<accession>A0A9E7A5G3</accession>